<dbReference type="KEGG" id="ovi:T265_09751"/>
<sequence length="84" mass="9427">MTKYRLTRDSTLAIKNSIYFLSFIIYSGAAISRHHIQNKEHGFKVLGSTAFTSVDVAYIGLDRTSCNLGNLHLPILCLKPISRK</sequence>
<dbReference type="EMBL" id="KL596922">
    <property type="protein sequence ID" value="KER22064.1"/>
    <property type="molecule type" value="Genomic_DNA"/>
</dbReference>
<keyword evidence="1" id="KW-0472">Membrane</keyword>
<dbReference type="Proteomes" id="UP000054324">
    <property type="component" value="Unassembled WGS sequence"/>
</dbReference>
<keyword evidence="1" id="KW-1133">Transmembrane helix</keyword>
<evidence type="ECO:0000256" key="1">
    <source>
        <dbReference type="SAM" id="Phobius"/>
    </source>
</evidence>
<name>A0A075A3U6_OPIVI</name>
<gene>
    <name evidence="2" type="ORF">T265_09751</name>
</gene>
<organism evidence="2 3">
    <name type="scientific">Opisthorchis viverrini</name>
    <name type="common">Southeast Asian liver fluke</name>
    <dbReference type="NCBI Taxonomy" id="6198"/>
    <lineage>
        <taxon>Eukaryota</taxon>
        <taxon>Metazoa</taxon>
        <taxon>Spiralia</taxon>
        <taxon>Lophotrochozoa</taxon>
        <taxon>Platyhelminthes</taxon>
        <taxon>Trematoda</taxon>
        <taxon>Digenea</taxon>
        <taxon>Opisthorchiida</taxon>
        <taxon>Opisthorchiata</taxon>
        <taxon>Opisthorchiidae</taxon>
        <taxon>Opisthorchis</taxon>
    </lineage>
</organism>
<dbReference type="RefSeq" id="XP_009174186.1">
    <property type="nucleotide sequence ID" value="XM_009175922.1"/>
</dbReference>
<keyword evidence="1" id="KW-0812">Transmembrane</keyword>
<accession>A0A075A3U6</accession>
<dbReference type="AlphaFoldDB" id="A0A075A3U6"/>
<keyword evidence="3" id="KW-1185">Reference proteome</keyword>
<evidence type="ECO:0000313" key="3">
    <source>
        <dbReference type="Proteomes" id="UP000054324"/>
    </source>
</evidence>
<evidence type="ECO:0000313" key="2">
    <source>
        <dbReference type="EMBL" id="KER22064.1"/>
    </source>
</evidence>
<dbReference type="CTD" id="20323919"/>
<reference evidence="2 3" key="1">
    <citation type="submission" date="2013-11" db="EMBL/GenBank/DDBJ databases">
        <title>Opisthorchis viverrini - life in the bile duct.</title>
        <authorList>
            <person name="Young N.D."/>
            <person name="Nagarajan N."/>
            <person name="Lin S.J."/>
            <person name="Korhonen P.K."/>
            <person name="Jex A.R."/>
            <person name="Hall R.S."/>
            <person name="Safavi-Hemami H."/>
            <person name="Kaewkong W."/>
            <person name="Bertrand D."/>
            <person name="Gao S."/>
            <person name="Seet Q."/>
            <person name="Wongkham S."/>
            <person name="Teh B.T."/>
            <person name="Wongkham C."/>
            <person name="Intapan P.M."/>
            <person name="Maleewong W."/>
            <person name="Yang X."/>
            <person name="Hu M."/>
            <person name="Wang Z."/>
            <person name="Hofmann A."/>
            <person name="Sternberg P.W."/>
            <person name="Tan P."/>
            <person name="Wang J."/>
            <person name="Gasser R.B."/>
        </authorList>
    </citation>
    <scope>NUCLEOTIDE SEQUENCE [LARGE SCALE GENOMIC DNA]</scope>
</reference>
<dbReference type="GeneID" id="20323919"/>
<feature type="transmembrane region" description="Helical" evidence="1">
    <location>
        <begin position="12"/>
        <end position="31"/>
    </location>
</feature>
<protein>
    <submittedName>
        <fullName evidence="2">Uncharacterized protein</fullName>
    </submittedName>
</protein>
<proteinExistence type="predicted"/>